<keyword evidence="3" id="KW-1185">Reference proteome</keyword>
<proteinExistence type="predicted"/>
<feature type="transmembrane region" description="Helical" evidence="1">
    <location>
        <begin position="7"/>
        <end position="25"/>
    </location>
</feature>
<evidence type="ECO:0008006" key="4">
    <source>
        <dbReference type="Google" id="ProtNLM"/>
    </source>
</evidence>
<keyword evidence="1" id="KW-1133">Transmembrane helix</keyword>
<dbReference type="SUPFAM" id="SSF81301">
    <property type="entry name" value="Nucleotidyltransferase"/>
    <property type="match status" value="1"/>
</dbReference>
<feature type="transmembrane region" description="Helical" evidence="1">
    <location>
        <begin position="45"/>
        <end position="63"/>
    </location>
</feature>
<keyword evidence="1" id="KW-0472">Membrane</keyword>
<keyword evidence="1" id="KW-0812">Transmembrane</keyword>
<name>A0A2V4BS47_9FLAO</name>
<evidence type="ECO:0000256" key="1">
    <source>
        <dbReference type="SAM" id="Phobius"/>
    </source>
</evidence>
<comment type="caution">
    <text evidence="2">The sequence shown here is derived from an EMBL/GenBank/DDBJ whole genome shotgun (WGS) entry which is preliminary data.</text>
</comment>
<dbReference type="Proteomes" id="UP000247903">
    <property type="component" value="Unassembled WGS sequence"/>
</dbReference>
<evidence type="ECO:0000313" key="2">
    <source>
        <dbReference type="EMBL" id="PXY41855.1"/>
    </source>
</evidence>
<sequence length="351" mass="40181">MNKGKKYAQNGALVFGIGNAIINAFKQLNSNDPNSEFDWSQLFVAAGKGALVGGTGGLILGAIRDNKMNKVLLEFNSVPNYLHKTLNHYKDDNTLLLNKAEQLKSNFQSKFKSELALKPKITGSVVKGTSIYGSDVDIQLCFKKDFGSIASVYDTISDYIFDELKIKEIKEIREQKHSIGIGIQLENEVKRIDIIPTRLIENGKNDVQLFVNKIGFFEKSTYKKTNHEKQMLSLKLNYREQRIVRLLKIWKVENNLKIKSIFLEWLAKKSFESKPITNKIEKDLTNVIYFIARNIEFIRIVDTANSNNVISNTLTYEEKSSVSRFCFNMLDNLRVDKRNIIDYFPSLEPTI</sequence>
<dbReference type="Gene3D" id="3.30.460.10">
    <property type="entry name" value="Beta Polymerase, domain 2"/>
    <property type="match status" value="1"/>
</dbReference>
<organism evidence="2 3">
    <name type="scientific">Flavobacterium cheongpyeongense</name>
    <dbReference type="NCBI Taxonomy" id="2212651"/>
    <lineage>
        <taxon>Bacteria</taxon>
        <taxon>Pseudomonadati</taxon>
        <taxon>Bacteroidota</taxon>
        <taxon>Flavobacteriia</taxon>
        <taxon>Flavobacteriales</taxon>
        <taxon>Flavobacteriaceae</taxon>
        <taxon>Flavobacterium</taxon>
    </lineage>
</organism>
<accession>A0A2V4BS47</accession>
<reference evidence="2 3" key="1">
    <citation type="submission" date="2018-05" db="EMBL/GenBank/DDBJ databases">
        <title>Flavobacterium sp. strain IMCC34759, incomplete genome.</title>
        <authorList>
            <person name="Joung Y."/>
            <person name="Cho J."/>
        </authorList>
    </citation>
    <scope>NUCLEOTIDE SEQUENCE [LARGE SCALE GENOMIC DNA]</scope>
    <source>
        <strain evidence="2 3">IMCC34759</strain>
    </source>
</reference>
<protein>
    <recommendedName>
        <fullName evidence="4">Nucleotidyltransferase</fullName>
    </recommendedName>
</protein>
<gene>
    <name evidence="2" type="ORF">DMB65_04635</name>
</gene>
<dbReference type="RefSeq" id="WP_110305509.1">
    <property type="nucleotide sequence ID" value="NZ_QJHK01000003.1"/>
</dbReference>
<dbReference type="OrthoDB" id="1433382at2"/>
<evidence type="ECO:0000313" key="3">
    <source>
        <dbReference type="Proteomes" id="UP000247903"/>
    </source>
</evidence>
<dbReference type="EMBL" id="QJHK01000003">
    <property type="protein sequence ID" value="PXY41855.1"/>
    <property type="molecule type" value="Genomic_DNA"/>
</dbReference>
<dbReference type="InterPro" id="IPR043519">
    <property type="entry name" value="NT_sf"/>
</dbReference>
<dbReference type="AlphaFoldDB" id="A0A2V4BS47"/>